<feature type="transmembrane region" description="Helical" evidence="1">
    <location>
        <begin position="78"/>
        <end position="97"/>
    </location>
</feature>
<feature type="transmembrane region" description="Helical" evidence="1">
    <location>
        <begin position="20"/>
        <end position="42"/>
    </location>
</feature>
<organism evidence="2 3">
    <name type="scientific">Periplaneta americana</name>
    <name type="common">American cockroach</name>
    <name type="synonym">Blatta americana</name>
    <dbReference type="NCBI Taxonomy" id="6978"/>
    <lineage>
        <taxon>Eukaryota</taxon>
        <taxon>Metazoa</taxon>
        <taxon>Ecdysozoa</taxon>
        <taxon>Arthropoda</taxon>
        <taxon>Hexapoda</taxon>
        <taxon>Insecta</taxon>
        <taxon>Pterygota</taxon>
        <taxon>Neoptera</taxon>
        <taxon>Polyneoptera</taxon>
        <taxon>Dictyoptera</taxon>
        <taxon>Blattodea</taxon>
        <taxon>Blattoidea</taxon>
        <taxon>Blattidae</taxon>
        <taxon>Blattinae</taxon>
        <taxon>Periplaneta</taxon>
    </lineage>
</organism>
<dbReference type="Proteomes" id="UP001148838">
    <property type="component" value="Unassembled WGS sequence"/>
</dbReference>
<sequence>MDLREVGYDALGYSYSWSGMIVAALMLRLGTGGVTKAMSYVLKDTMGSSEAIKIHTLLHIFTGLLIMLGIMIMLQCRALASSIFFLHLLSSAIILHAEIPRKFLESAVTTS</sequence>
<proteinExistence type="predicted"/>
<dbReference type="EMBL" id="JAJSOF020000021">
    <property type="protein sequence ID" value="KAJ4437524.1"/>
    <property type="molecule type" value="Genomic_DNA"/>
</dbReference>
<evidence type="ECO:0008006" key="4">
    <source>
        <dbReference type="Google" id="ProtNLM"/>
    </source>
</evidence>
<keyword evidence="1" id="KW-0472">Membrane</keyword>
<keyword evidence="1" id="KW-0812">Transmembrane</keyword>
<evidence type="ECO:0000313" key="3">
    <source>
        <dbReference type="Proteomes" id="UP001148838"/>
    </source>
</evidence>
<reference evidence="2 3" key="1">
    <citation type="journal article" date="2022" name="Allergy">
        <title>Genome assembly and annotation of Periplaneta americana reveal a comprehensive cockroach allergen profile.</title>
        <authorList>
            <person name="Wang L."/>
            <person name="Xiong Q."/>
            <person name="Saelim N."/>
            <person name="Wang L."/>
            <person name="Nong W."/>
            <person name="Wan A.T."/>
            <person name="Shi M."/>
            <person name="Liu X."/>
            <person name="Cao Q."/>
            <person name="Hui J.H.L."/>
            <person name="Sookrung N."/>
            <person name="Leung T.F."/>
            <person name="Tungtrongchitr A."/>
            <person name="Tsui S.K.W."/>
        </authorList>
    </citation>
    <scope>NUCLEOTIDE SEQUENCE [LARGE SCALE GENOMIC DNA]</scope>
    <source>
        <strain evidence="2">PWHHKU_190912</strain>
    </source>
</reference>
<evidence type="ECO:0000256" key="1">
    <source>
        <dbReference type="SAM" id="Phobius"/>
    </source>
</evidence>
<comment type="caution">
    <text evidence="2">The sequence shown here is derived from an EMBL/GenBank/DDBJ whole genome shotgun (WGS) entry which is preliminary data.</text>
</comment>
<keyword evidence="1" id="KW-1133">Transmembrane helix</keyword>
<accession>A0ABQ8SUL5</accession>
<protein>
    <recommendedName>
        <fullName evidence="4">Protein RFT1 homolog</fullName>
    </recommendedName>
</protein>
<name>A0ABQ8SUL5_PERAM</name>
<keyword evidence="3" id="KW-1185">Reference proteome</keyword>
<feature type="transmembrane region" description="Helical" evidence="1">
    <location>
        <begin position="54"/>
        <end position="72"/>
    </location>
</feature>
<evidence type="ECO:0000313" key="2">
    <source>
        <dbReference type="EMBL" id="KAJ4437524.1"/>
    </source>
</evidence>
<gene>
    <name evidence="2" type="ORF">ANN_17669</name>
</gene>